<sequence length="529" mass="59922">MPDNSRVLQWIESVTDSCPSHFEPKPSKKRHKRTHNTGLRADYSVPYNTSEPSGAQESKGPSHLRLRTPPETDSNMESTPIRQRKRPIVDTDKDELMEDRTPTQKSYSQRQRADGQRSPKKSKNNTETRSLLLRLETPVQIKLWDLRSVSEQEGFCDIKELFEAIATHSIERREIIPNEINLPYYTAIFKAIMGVQPSDKDFRTEPMPSAVVGSSPDVNAVGRAVVEFEMLQKLQYEALRTKNANGHEAHWVSAVYAPLLSHVFNQQVRTVNISTATMEGDSVPMLRQSEAVPGSSTSNRLEITSEFCMTVTGSSVSINSRNSALQGTKDPRNLAHIQTRSGVKIVDYAVVMDPPENSTLRQTIFRLLSKIDGSERRHVNQTAYQLVSDDIIAVSIEAKLDAIEPALQLALWTAAWHKRMRTLRQEVFATHIASISDEEKRYKLRADEKQKRLITVPVIAVVGHHWKVYFAFFNDQFITMHGPLELGSTASLFGIYTIVACLRAIQEWIRTTFWAAMEDWFMVPGTAQT</sequence>
<dbReference type="EMBL" id="JAPUUL010000499">
    <property type="protein sequence ID" value="KAJ8130437.1"/>
    <property type="molecule type" value="Genomic_DNA"/>
</dbReference>
<evidence type="ECO:0000313" key="2">
    <source>
        <dbReference type="Proteomes" id="UP001153332"/>
    </source>
</evidence>
<proteinExistence type="predicted"/>
<reference evidence="1" key="1">
    <citation type="submission" date="2022-12" db="EMBL/GenBank/DDBJ databases">
        <title>Genome Sequence of Lasiodiplodia mahajangana.</title>
        <authorList>
            <person name="Buettner E."/>
        </authorList>
    </citation>
    <scope>NUCLEOTIDE SEQUENCE</scope>
    <source>
        <strain evidence="1">VT137</strain>
    </source>
</reference>
<evidence type="ECO:0000313" key="1">
    <source>
        <dbReference type="EMBL" id="KAJ8130437.1"/>
    </source>
</evidence>
<protein>
    <submittedName>
        <fullName evidence="1">Uncharacterized protein</fullName>
    </submittedName>
</protein>
<keyword evidence="2" id="KW-1185">Reference proteome</keyword>
<comment type="caution">
    <text evidence="1">The sequence shown here is derived from an EMBL/GenBank/DDBJ whole genome shotgun (WGS) entry which is preliminary data.</text>
</comment>
<gene>
    <name evidence="1" type="ORF">O1611_g3191</name>
</gene>
<organism evidence="1 2">
    <name type="scientific">Lasiodiplodia mahajangana</name>
    <dbReference type="NCBI Taxonomy" id="1108764"/>
    <lineage>
        <taxon>Eukaryota</taxon>
        <taxon>Fungi</taxon>
        <taxon>Dikarya</taxon>
        <taxon>Ascomycota</taxon>
        <taxon>Pezizomycotina</taxon>
        <taxon>Dothideomycetes</taxon>
        <taxon>Dothideomycetes incertae sedis</taxon>
        <taxon>Botryosphaeriales</taxon>
        <taxon>Botryosphaeriaceae</taxon>
        <taxon>Lasiodiplodia</taxon>
    </lineage>
</organism>
<accession>A0ACC2JT44</accession>
<name>A0ACC2JT44_9PEZI</name>
<dbReference type="Proteomes" id="UP001153332">
    <property type="component" value="Unassembled WGS sequence"/>
</dbReference>